<keyword evidence="5" id="KW-0472">Membrane</keyword>
<keyword evidence="10" id="KW-1185">Reference proteome</keyword>
<dbReference type="EMBL" id="CADEPI010000006">
    <property type="protein sequence ID" value="CAB3361368.1"/>
    <property type="molecule type" value="Genomic_DNA"/>
</dbReference>
<evidence type="ECO:0000256" key="6">
    <source>
        <dbReference type="PIRSR" id="PIRSR607583-1"/>
    </source>
</evidence>
<evidence type="ECO:0000313" key="10">
    <source>
        <dbReference type="Proteomes" id="UP000494165"/>
    </source>
</evidence>
<proteinExistence type="inferred from homology"/>
<dbReference type="GO" id="GO:0046872">
    <property type="term" value="F:metal ion binding"/>
    <property type="evidence" value="ECO:0007669"/>
    <property type="project" value="UniProtKB-KW"/>
</dbReference>
<keyword evidence="6" id="KW-0862">Zinc</keyword>
<dbReference type="InterPro" id="IPR024958">
    <property type="entry name" value="GRASP_PDZ"/>
</dbReference>
<dbReference type="GO" id="GO:0000139">
    <property type="term" value="C:Golgi membrane"/>
    <property type="evidence" value="ECO:0007669"/>
    <property type="project" value="UniProtKB-SubCell"/>
</dbReference>
<organism evidence="9 10">
    <name type="scientific">Cloeon dipterum</name>
    <dbReference type="NCBI Taxonomy" id="197152"/>
    <lineage>
        <taxon>Eukaryota</taxon>
        <taxon>Metazoa</taxon>
        <taxon>Ecdysozoa</taxon>
        <taxon>Arthropoda</taxon>
        <taxon>Hexapoda</taxon>
        <taxon>Insecta</taxon>
        <taxon>Pterygota</taxon>
        <taxon>Palaeoptera</taxon>
        <taxon>Ephemeroptera</taxon>
        <taxon>Pisciforma</taxon>
        <taxon>Baetidae</taxon>
        <taxon>Cloeon</taxon>
    </lineage>
</organism>
<evidence type="ECO:0000256" key="7">
    <source>
        <dbReference type="SAM" id="MobiDB-lite"/>
    </source>
</evidence>
<feature type="region of interest" description="Disordered" evidence="7">
    <location>
        <begin position="279"/>
        <end position="304"/>
    </location>
</feature>
<comment type="subcellular location">
    <subcellularLocation>
        <location evidence="1">Golgi apparatus membrane</location>
    </subcellularLocation>
</comment>
<comment type="caution">
    <text evidence="9">The sequence shown here is derived from an EMBL/GenBank/DDBJ whole genome shotgun (WGS) entry which is preliminary data.</text>
</comment>
<evidence type="ECO:0000313" key="9">
    <source>
        <dbReference type="EMBL" id="CAB3361368.1"/>
    </source>
</evidence>
<dbReference type="InterPro" id="IPR036034">
    <property type="entry name" value="PDZ_sf"/>
</dbReference>
<feature type="compositionally biased region" description="Low complexity" evidence="7">
    <location>
        <begin position="284"/>
        <end position="297"/>
    </location>
</feature>
<reference evidence="9 10" key="1">
    <citation type="submission" date="2020-04" db="EMBL/GenBank/DDBJ databases">
        <authorList>
            <person name="Alioto T."/>
            <person name="Alioto T."/>
            <person name="Gomez Garrido J."/>
        </authorList>
    </citation>
    <scope>NUCLEOTIDE SEQUENCE [LARGE SCALE GENOMIC DNA]</scope>
</reference>
<evidence type="ECO:0000259" key="8">
    <source>
        <dbReference type="PROSITE" id="PS51865"/>
    </source>
</evidence>
<name>A0A8S1BXA9_9INSE</name>
<dbReference type="InterPro" id="IPR007583">
    <property type="entry name" value="GRASP55_65"/>
</dbReference>
<dbReference type="AlphaFoldDB" id="A0A8S1BXA9"/>
<dbReference type="PROSITE" id="PS51865">
    <property type="entry name" value="PDZ_GRASP"/>
    <property type="match status" value="2"/>
</dbReference>
<dbReference type="PANTHER" id="PTHR12893">
    <property type="entry name" value="GOLGI REASSEMBLY STACKING PROTEIN GRASP"/>
    <property type="match status" value="1"/>
</dbReference>
<gene>
    <name evidence="9" type="ORF">CLODIP_2_CD15825</name>
</gene>
<protein>
    <recommendedName>
        <fullName evidence="8">PDZ GRASP-type domain-containing protein</fullName>
    </recommendedName>
</protein>
<dbReference type="Pfam" id="PF04495">
    <property type="entry name" value="GRASP55_65"/>
    <property type="match status" value="1"/>
</dbReference>
<dbReference type="OrthoDB" id="3318at2759"/>
<keyword evidence="6" id="KW-0479">Metal-binding</keyword>
<dbReference type="PANTHER" id="PTHR12893:SF0">
    <property type="entry name" value="GRASP65"/>
    <property type="match status" value="1"/>
</dbReference>
<feature type="domain" description="PDZ GRASP-type" evidence="8">
    <location>
        <begin position="43"/>
        <end position="131"/>
    </location>
</feature>
<dbReference type="Gene3D" id="2.30.42.10">
    <property type="match status" value="2"/>
</dbReference>
<feature type="binding site" evidence="6">
    <location>
        <position position="35"/>
    </location>
    <ligand>
        <name>Zn(2+)</name>
        <dbReference type="ChEBI" id="CHEBI:29105"/>
    </ligand>
</feature>
<accession>A0A8S1BXA9</accession>
<dbReference type="Proteomes" id="UP000494165">
    <property type="component" value="Unassembled WGS sequence"/>
</dbReference>
<dbReference type="FunFam" id="2.30.42.10:FF:000026">
    <property type="entry name" value="Golgi reassembly stacking protein 2"/>
    <property type="match status" value="1"/>
</dbReference>
<evidence type="ECO:0000256" key="4">
    <source>
        <dbReference type="ARBA" id="ARBA00023034"/>
    </source>
</evidence>
<comment type="similarity">
    <text evidence="2">Belongs to the GORASP family.</text>
</comment>
<sequence length="357" mass="37579">MLVYSSKTQSVRSLQVRPNANWGGQGLLGVSIRFCSFQGASENVWHVLDVQPNSPAEKAGLRSESDYIIGADSVLHESEDLYSLLEAHEGRALSLYVYNSEDDACRQLTLIPNRIWGGEGSLGCGIAFGYLHRIPIRRQQPQQHQLAPKTPSPEHTPDLPSAPSAPSEDPAVENLAPPPVEPAKEVVESPIVPPAPLPTEFAPQSNAAQLVAAFGPPLTEPPHSSAFQPPPVAAPVPEPLPQMAMPSSVPMYNVAFPTPGFVPPGGLPHAPAAIFNPYQAPTETTLPPQQPSPATAPVQPPPVNNFSLPAGMPLVTTPINLPGYPPITVSASVPLDSFSTDAPNNAGATTGNPAVLT</sequence>
<keyword evidence="3" id="KW-0677">Repeat</keyword>
<feature type="domain" description="PDZ GRASP-type" evidence="8">
    <location>
        <begin position="1"/>
        <end position="37"/>
    </location>
</feature>
<dbReference type="SUPFAM" id="SSF50156">
    <property type="entry name" value="PDZ domain-like"/>
    <property type="match status" value="1"/>
</dbReference>
<dbReference type="GO" id="GO:0007030">
    <property type="term" value="P:Golgi organization"/>
    <property type="evidence" value="ECO:0007669"/>
    <property type="project" value="TreeGrafter"/>
</dbReference>
<feature type="region of interest" description="Disordered" evidence="7">
    <location>
        <begin position="139"/>
        <end position="186"/>
    </location>
</feature>
<keyword evidence="4" id="KW-0333">Golgi apparatus</keyword>
<evidence type="ECO:0000256" key="5">
    <source>
        <dbReference type="ARBA" id="ARBA00023136"/>
    </source>
</evidence>
<evidence type="ECO:0000256" key="3">
    <source>
        <dbReference type="ARBA" id="ARBA00022737"/>
    </source>
</evidence>
<feature type="compositionally biased region" description="Low complexity" evidence="7">
    <location>
        <begin position="158"/>
        <end position="169"/>
    </location>
</feature>
<evidence type="ECO:0000256" key="1">
    <source>
        <dbReference type="ARBA" id="ARBA00004394"/>
    </source>
</evidence>
<dbReference type="PRINTS" id="PR01217">
    <property type="entry name" value="PRICHEXTENSN"/>
</dbReference>
<evidence type="ECO:0000256" key="2">
    <source>
        <dbReference type="ARBA" id="ARBA00007144"/>
    </source>
</evidence>